<feature type="domain" description="Lipid/polyisoprenoid-binding YceI-like" evidence="3">
    <location>
        <begin position="68"/>
        <end position="233"/>
    </location>
</feature>
<dbReference type="RefSeq" id="WP_066596485.1">
    <property type="nucleotide sequence ID" value="NZ_CP016282.1"/>
</dbReference>
<dbReference type="STRING" id="670052.PA27867_2280"/>
<evidence type="ECO:0000313" key="4">
    <source>
        <dbReference type="EMBL" id="ANP73231.1"/>
    </source>
</evidence>
<keyword evidence="2" id="KW-0472">Membrane</keyword>
<gene>
    <name evidence="4" type="ORF">PA27867_2280</name>
</gene>
<comment type="similarity">
    <text evidence="1">Belongs to the UPF0312 family.</text>
</comment>
<evidence type="ECO:0000313" key="5">
    <source>
        <dbReference type="Proteomes" id="UP000092582"/>
    </source>
</evidence>
<sequence length="235" mass="23660" precursor="true">MQKKTKIGLWIAGGVVVVGGAALAFGPAVYADYANGKADAAPTIAAATPSSTDAATSAAVNADDLSGTWSIGADSFAGYRVDEVLQGKDVTVTGRSADVTGDLTVDALSLTAASITVDVASIATDESARDAYFRDTAMEVGEFPTATFTLTEPVTLEAPVAGVAQTVSATGDLTLHGVTTSVTVELQAALTDTGGQVVGTIPITFSDYGVEAPDLGFVSVEDTGAIEFSLNALQN</sequence>
<reference evidence="4 5" key="1">
    <citation type="submission" date="2016-06" db="EMBL/GenBank/DDBJ databases">
        <title>Genome sequencing of Cryobacterium arcticum PAMC 27867.</title>
        <authorList>
            <person name="Lee J."/>
            <person name="Kim O.-S."/>
        </authorList>
    </citation>
    <scope>NUCLEOTIDE SEQUENCE [LARGE SCALE GENOMIC DNA]</scope>
    <source>
        <strain evidence="4 5">PAMC 27867</strain>
    </source>
</reference>
<proteinExistence type="inferred from homology"/>
<dbReference type="InterPro" id="IPR036761">
    <property type="entry name" value="TTHA0802/YceI-like_sf"/>
</dbReference>
<keyword evidence="5" id="KW-1185">Reference proteome</keyword>
<evidence type="ECO:0000256" key="2">
    <source>
        <dbReference type="SAM" id="Phobius"/>
    </source>
</evidence>
<dbReference type="InterPro" id="IPR007372">
    <property type="entry name" value="Lipid/polyisoprenoid-bd_YceI"/>
</dbReference>
<dbReference type="Proteomes" id="UP000092582">
    <property type="component" value="Chromosome 1"/>
</dbReference>
<dbReference type="SMART" id="SM00867">
    <property type="entry name" value="YceI"/>
    <property type="match status" value="1"/>
</dbReference>
<keyword evidence="2" id="KW-0812">Transmembrane</keyword>
<name>A0A1B1BL12_9MICO</name>
<dbReference type="OrthoDB" id="117810at2"/>
<protein>
    <submittedName>
        <fullName evidence="4">YceI-like domain protein</fullName>
    </submittedName>
</protein>
<dbReference type="Pfam" id="PF04264">
    <property type="entry name" value="YceI"/>
    <property type="match status" value="1"/>
</dbReference>
<keyword evidence="2" id="KW-1133">Transmembrane helix</keyword>
<evidence type="ECO:0000256" key="1">
    <source>
        <dbReference type="ARBA" id="ARBA00008812"/>
    </source>
</evidence>
<dbReference type="EMBL" id="CP016282">
    <property type="protein sequence ID" value="ANP73231.1"/>
    <property type="molecule type" value="Genomic_DNA"/>
</dbReference>
<dbReference type="KEGG" id="cart:PA27867_2280"/>
<dbReference type="SUPFAM" id="SSF101874">
    <property type="entry name" value="YceI-like"/>
    <property type="match status" value="1"/>
</dbReference>
<dbReference type="PANTHER" id="PTHR34406:SF1">
    <property type="entry name" value="PROTEIN YCEI"/>
    <property type="match status" value="1"/>
</dbReference>
<accession>A0A1B1BL12</accession>
<dbReference type="Gene3D" id="2.40.128.110">
    <property type="entry name" value="Lipid/polyisoprenoid-binding, YceI-like"/>
    <property type="match status" value="1"/>
</dbReference>
<feature type="transmembrane region" description="Helical" evidence="2">
    <location>
        <begin position="7"/>
        <end position="30"/>
    </location>
</feature>
<dbReference type="AlphaFoldDB" id="A0A1B1BL12"/>
<organism evidence="4 5">
    <name type="scientific">Cryobacterium arcticum</name>
    <dbReference type="NCBI Taxonomy" id="670052"/>
    <lineage>
        <taxon>Bacteria</taxon>
        <taxon>Bacillati</taxon>
        <taxon>Actinomycetota</taxon>
        <taxon>Actinomycetes</taxon>
        <taxon>Micrococcales</taxon>
        <taxon>Microbacteriaceae</taxon>
        <taxon>Cryobacterium</taxon>
    </lineage>
</organism>
<dbReference type="PANTHER" id="PTHR34406">
    <property type="entry name" value="PROTEIN YCEI"/>
    <property type="match status" value="1"/>
</dbReference>
<evidence type="ECO:0000259" key="3">
    <source>
        <dbReference type="SMART" id="SM00867"/>
    </source>
</evidence>